<comment type="PTM">
    <text evidence="7">Glycosylated.</text>
</comment>
<dbReference type="Gene3D" id="2.120.10.30">
    <property type="entry name" value="TolB, C-terminal domain"/>
    <property type="match status" value="1"/>
</dbReference>
<feature type="binding site" evidence="6">
    <location>
        <position position="310"/>
    </location>
    <ligand>
        <name>Ca(2+)</name>
        <dbReference type="ChEBI" id="CHEBI:29108"/>
        <label>1</label>
        <note>catalytic</note>
    </ligand>
</feature>
<keyword evidence="6" id="KW-0106">Calcium</keyword>
<dbReference type="GO" id="GO:0004064">
    <property type="term" value="F:arylesterase activity"/>
    <property type="evidence" value="ECO:0007669"/>
    <property type="project" value="InterPro"/>
</dbReference>
<dbReference type="EMBL" id="JAQJAN010000002">
    <property type="protein sequence ID" value="KAJ5738295.1"/>
    <property type="molecule type" value="Genomic_DNA"/>
</dbReference>
<reference evidence="9" key="1">
    <citation type="journal article" date="2023" name="IMA Fungus">
        <title>Comparative genomic study of the Penicillium genus elucidates a diverse pangenome and 15 lateral gene transfer events.</title>
        <authorList>
            <person name="Petersen C."/>
            <person name="Sorensen T."/>
            <person name="Nielsen M.R."/>
            <person name="Sondergaard T.E."/>
            <person name="Sorensen J.L."/>
            <person name="Fitzpatrick D.A."/>
            <person name="Frisvad J.C."/>
            <person name="Nielsen K.L."/>
        </authorList>
    </citation>
    <scope>NUCLEOTIDE SEQUENCE</scope>
    <source>
        <strain evidence="9">IBT 17514</strain>
    </source>
</reference>
<dbReference type="InterPro" id="IPR051288">
    <property type="entry name" value="Serum_paraoxonase/arylesterase"/>
</dbReference>
<comment type="caution">
    <text evidence="9">The sequence shown here is derived from an EMBL/GenBank/DDBJ whole genome shotgun (WGS) entry which is preliminary data.</text>
</comment>
<keyword evidence="4 7" id="KW-0325">Glycoprotein</keyword>
<protein>
    <recommendedName>
        <fullName evidence="11">Serum paraoxonase/arylesterase family protein</fullName>
    </recommendedName>
</protein>
<dbReference type="PANTHER" id="PTHR11799">
    <property type="entry name" value="PARAOXONASE"/>
    <property type="match status" value="1"/>
</dbReference>
<feature type="active site" description="Proton acceptor" evidence="5">
    <location>
        <position position="125"/>
    </location>
</feature>
<dbReference type="Pfam" id="PF01731">
    <property type="entry name" value="Arylesterase"/>
    <property type="match status" value="1"/>
</dbReference>
<feature type="transmembrane region" description="Helical" evidence="8">
    <location>
        <begin position="7"/>
        <end position="28"/>
    </location>
</feature>
<comment type="cofactor">
    <cofactor evidence="6">
        <name>Ca(2+)</name>
        <dbReference type="ChEBI" id="CHEBI:29108"/>
    </cofactor>
    <text evidence="6">Binds 2 calcium ions per subunit.</text>
</comment>
<evidence type="ECO:0000256" key="4">
    <source>
        <dbReference type="ARBA" id="ARBA00023180"/>
    </source>
</evidence>
<reference evidence="9" key="2">
    <citation type="submission" date="2023-01" db="EMBL/GenBank/DDBJ databases">
        <authorList>
            <person name="Petersen C."/>
        </authorList>
    </citation>
    <scope>NUCLEOTIDE SEQUENCE</scope>
    <source>
        <strain evidence="9">IBT 17514</strain>
    </source>
</reference>
<evidence type="ECO:0000256" key="3">
    <source>
        <dbReference type="ARBA" id="ARBA00023157"/>
    </source>
</evidence>
<evidence type="ECO:0000256" key="8">
    <source>
        <dbReference type="SAM" id="Phobius"/>
    </source>
</evidence>
<evidence type="ECO:0000256" key="6">
    <source>
        <dbReference type="PIRSR" id="PIRSR602640-2"/>
    </source>
</evidence>
<feature type="glycosylation site" description="N-linked (GlcNAc...) asparagine" evidence="7">
    <location>
        <position position="311"/>
    </location>
</feature>
<evidence type="ECO:0000256" key="1">
    <source>
        <dbReference type="ARBA" id="ARBA00008595"/>
    </source>
</evidence>
<dbReference type="GO" id="GO:0046872">
    <property type="term" value="F:metal ion binding"/>
    <property type="evidence" value="ECO:0007669"/>
    <property type="project" value="UniProtKB-KW"/>
</dbReference>
<dbReference type="SUPFAM" id="SSF63829">
    <property type="entry name" value="Calcium-dependent phosphotriesterase"/>
    <property type="match status" value="1"/>
</dbReference>
<dbReference type="PANTHER" id="PTHR11799:SF12">
    <property type="entry name" value="PARAOXONASE-RELATED"/>
    <property type="match status" value="1"/>
</dbReference>
<proteinExistence type="inferred from homology"/>
<evidence type="ECO:0008006" key="11">
    <source>
        <dbReference type="Google" id="ProtNLM"/>
    </source>
</evidence>
<evidence type="ECO:0000313" key="9">
    <source>
        <dbReference type="EMBL" id="KAJ5738295.1"/>
    </source>
</evidence>
<feature type="binding site" evidence="6">
    <location>
        <position position="311"/>
    </location>
    <ligand>
        <name>Ca(2+)</name>
        <dbReference type="ChEBI" id="CHEBI:29108"/>
        <label>1</label>
        <note>catalytic</note>
    </ligand>
</feature>
<evidence type="ECO:0000256" key="5">
    <source>
        <dbReference type="PIRSR" id="PIRSR602640-1"/>
    </source>
</evidence>
<feature type="binding site" evidence="6">
    <location>
        <position position="196"/>
    </location>
    <ligand>
        <name>Ca(2+)</name>
        <dbReference type="ChEBI" id="CHEBI:29108"/>
        <label>1</label>
        <note>catalytic</note>
    </ligand>
</feature>
<keyword evidence="6" id="KW-0479">Metal-binding</keyword>
<keyword evidence="8" id="KW-0812">Transmembrane</keyword>
<accession>A0AAD6HU78</accession>
<keyword evidence="10" id="KW-1185">Reference proteome</keyword>
<feature type="glycosylation site" description="N-linked (GlcNAc...) asparagine" evidence="7">
    <location>
        <position position="294"/>
    </location>
</feature>
<feature type="binding site" evidence="6">
    <location>
        <position position="264"/>
    </location>
    <ligand>
        <name>Ca(2+)</name>
        <dbReference type="ChEBI" id="CHEBI:29108"/>
        <label>1</label>
        <note>catalytic</note>
    </ligand>
</feature>
<dbReference type="AlphaFoldDB" id="A0AAD6HU78"/>
<feature type="binding site" evidence="6">
    <location>
        <position position="59"/>
    </location>
    <ligand>
        <name>Ca(2+)</name>
        <dbReference type="ChEBI" id="CHEBI:29108"/>
        <label>1</label>
        <note>catalytic</note>
    </ligand>
</feature>
<evidence type="ECO:0000256" key="2">
    <source>
        <dbReference type="ARBA" id="ARBA00022801"/>
    </source>
</evidence>
<keyword evidence="8" id="KW-1133">Transmembrane helix</keyword>
<sequence length="419" mass="46761">MGFWHSTFGLGLVAGLVIYWGPIIWHVVKIGGVLDTPKQTLFGEGEGPIYIEDTIHCEDLHHYLPANLLFTACEDTIETRMGWFPGVGHLEPHPPARGSIHVVDPQTFTSRRLEFENFEGSFVTHGIDVIEDPKHKGAVYIFAVNHLPNPEYFDVAEPVEGTLKGRSQIEIFHHVLQSNTVQHIRSIRHSLIRTPNDIVASSPTSFYVTNDHYYIDGYMRIVEILWPHAKWSSIIHVDVTDFKSTDATEGFKATVANEGLWNNNGLGHSRTDTEIVISSPAGGQLYLAEENTVNKTLSVHTTISFSTVCDNPSYYIDPYSTEDDDASGFVVGGISQHFTFPKTAKDPNGLDPVQIWYARPEPGTDKWQQKLLFEDDGARLRTASASVLIPIKPVDGKKKAWLFATGFMSKSMIAVQVEL</sequence>
<dbReference type="InterPro" id="IPR002640">
    <property type="entry name" value="Arylesterase"/>
</dbReference>
<dbReference type="InterPro" id="IPR011042">
    <property type="entry name" value="6-blade_b-propeller_TolB-like"/>
</dbReference>
<evidence type="ECO:0000256" key="7">
    <source>
        <dbReference type="PIRSR" id="PIRSR602640-4"/>
    </source>
</evidence>
<name>A0AAD6HU78_9EURO</name>
<keyword evidence="3" id="KW-1015">Disulfide bond</keyword>
<keyword evidence="2" id="KW-0378">Hydrolase</keyword>
<feature type="binding site" evidence="6">
    <location>
        <position position="127"/>
    </location>
    <ligand>
        <name>Ca(2+)</name>
        <dbReference type="ChEBI" id="CHEBI:29108"/>
        <label>1</label>
        <note>catalytic</note>
    </ligand>
</feature>
<dbReference type="Proteomes" id="UP001215712">
    <property type="component" value="Unassembled WGS sequence"/>
</dbReference>
<comment type="similarity">
    <text evidence="1">Belongs to the paraoxonase family.</text>
</comment>
<gene>
    <name evidence="9" type="ORF">N7493_001450</name>
</gene>
<organism evidence="9 10">
    <name type="scientific">Penicillium malachiteum</name>
    <dbReference type="NCBI Taxonomy" id="1324776"/>
    <lineage>
        <taxon>Eukaryota</taxon>
        <taxon>Fungi</taxon>
        <taxon>Dikarya</taxon>
        <taxon>Ascomycota</taxon>
        <taxon>Pezizomycotina</taxon>
        <taxon>Eurotiomycetes</taxon>
        <taxon>Eurotiomycetidae</taxon>
        <taxon>Eurotiales</taxon>
        <taxon>Aspergillaceae</taxon>
        <taxon>Penicillium</taxon>
    </lineage>
</organism>
<keyword evidence="8" id="KW-0472">Membrane</keyword>
<evidence type="ECO:0000313" key="10">
    <source>
        <dbReference type="Proteomes" id="UP001215712"/>
    </source>
</evidence>
<feature type="binding site" evidence="6">
    <location>
        <position position="197"/>
    </location>
    <ligand>
        <name>Ca(2+)</name>
        <dbReference type="ChEBI" id="CHEBI:29108"/>
        <label>1</label>
        <note>catalytic</note>
    </ligand>
</feature>